<name>A0A641RW48_BACOV</name>
<sequence>MKLYKYSLALILGFSTLVSCSDKMDLLNPNQQTSSTFGFNADDLEESVIAAYNHIRMEGSYARVGYT</sequence>
<protein>
    <submittedName>
        <fullName evidence="2">RagB/SusD family nutrient uptake outer membrane protein</fullName>
    </submittedName>
</protein>
<comment type="caution">
    <text evidence="2">The sequence shown here is derived from an EMBL/GenBank/DDBJ whole genome shotgun (WGS) entry which is preliminary data.</text>
</comment>
<organism evidence="2">
    <name type="scientific">Bacteroides ovatus</name>
    <dbReference type="NCBI Taxonomy" id="28116"/>
    <lineage>
        <taxon>Bacteria</taxon>
        <taxon>Pseudomonadati</taxon>
        <taxon>Bacteroidota</taxon>
        <taxon>Bacteroidia</taxon>
        <taxon>Bacteroidales</taxon>
        <taxon>Bacteroidaceae</taxon>
        <taxon>Bacteroides</taxon>
    </lineage>
</organism>
<feature type="chain" id="PRO_5024801047" evidence="1">
    <location>
        <begin position="21"/>
        <end position="67"/>
    </location>
</feature>
<dbReference type="AlphaFoldDB" id="A0A641RW48"/>
<feature type="non-terminal residue" evidence="2">
    <location>
        <position position="67"/>
    </location>
</feature>
<proteinExistence type="predicted"/>
<reference evidence="2" key="1">
    <citation type="journal article" date="2019" name="Nat. Med.">
        <title>A library of human gut bacterial isolates paired with longitudinal multiomics data enables mechanistic microbiome research.</title>
        <authorList>
            <person name="Poyet M."/>
            <person name="Groussin M."/>
            <person name="Gibbons S.M."/>
            <person name="Avila-Pacheco J."/>
            <person name="Jiang X."/>
            <person name="Kearney S.M."/>
            <person name="Perrotta A.R."/>
            <person name="Berdy B."/>
            <person name="Zhao S."/>
            <person name="Lieberman T.D."/>
            <person name="Swanson P.K."/>
            <person name="Smith M."/>
            <person name="Roesemann S."/>
            <person name="Alexander J.E."/>
            <person name="Rich S.A."/>
            <person name="Livny J."/>
            <person name="Vlamakis H."/>
            <person name="Clish C."/>
            <person name="Bullock K."/>
            <person name="Deik A."/>
            <person name="Scott J."/>
            <person name="Pierce K.A."/>
            <person name="Xavier R.J."/>
            <person name="Alm E.J."/>
        </authorList>
    </citation>
    <scope>NUCLEOTIDE SEQUENCE</scope>
    <source>
        <strain evidence="2">BIOML-A147</strain>
    </source>
</reference>
<evidence type="ECO:0000313" key="2">
    <source>
        <dbReference type="EMBL" id="KAA4022299.1"/>
    </source>
</evidence>
<gene>
    <name evidence="2" type="ORF">F3D60_26755</name>
</gene>
<keyword evidence="1" id="KW-0732">Signal</keyword>
<dbReference type="EMBL" id="VWKO01000326">
    <property type="protein sequence ID" value="KAA4022299.1"/>
    <property type="molecule type" value="Genomic_DNA"/>
</dbReference>
<evidence type="ECO:0000256" key="1">
    <source>
        <dbReference type="SAM" id="SignalP"/>
    </source>
</evidence>
<accession>A0A641RW48</accession>
<dbReference type="PROSITE" id="PS51257">
    <property type="entry name" value="PROKAR_LIPOPROTEIN"/>
    <property type="match status" value="1"/>
</dbReference>
<feature type="signal peptide" evidence="1">
    <location>
        <begin position="1"/>
        <end position="20"/>
    </location>
</feature>